<comment type="caution">
    <text evidence="2">The sequence shown here is derived from an EMBL/GenBank/DDBJ whole genome shotgun (WGS) entry which is preliminary data.</text>
</comment>
<feature type="transmembrane region" description="Helical" evidence="1">
    <location>
        <begin position="20"/>
        <end position="38"/>
    </location>
</feature>
<keyword evidence="3" id="KW-1185">Reference proteome</keyword>
<protein>
    <submittedName>
        <fullName evidence="2">Uncharacterized protein</fullName>
    </submittedName>
</protein>
<accession>A0ABV0U0G5</accession>
<dbReference type="Proteomes" id="UP001482620">
    <property type="component" value="Unassembled WGS sequence"/>
</dbReference>
<reference evidence="2 3" key="1">
    <citation type="submission" date="2021-06" db="EMBL/GenBank/DDBJ databases">
        <authorList>
            <person name="Palmer J.M."/>
        </authorList>
    </citation>
    <scope>NUCLEOTIDE SEQUENCE [LARGE SCALE GENOMIC DNA]</scope>
    <source>
        <strain evidence="3">if_2019</strain>
        <tissue evidence="2">Muscle</tissue>
    </source>
</reference>
<gene>
    <name evidence="2" type="ORF">ILYODFUR_025693</name>
</gene>
<keyword evidence="1" id="KW-0472">Membrane</keyword>
<name>A0ABV0U0G5_9TELE</name>
<keyword evidence="1" id="KW-1133">Transmembrane helix</keyword>
<evidence type="ECO:0000313" key="2">
    <source>
        <dbReference type="EMBL" id="MEQ2237696.1"/>
    </source>
</evidence>
<dbReference type="EMBL" id="JAHRIQ010049509">
    <property type="protein sequence ID" value="MEQ2237696.1"/>
    <property type="molecule type" value="Genomic_DNA"/>
</dbReference>
<keyword evidence="1" id="KW-0812">Transmembrane</keyword>
<organism evidence="2 3">
    <name type="scientific">Ilyodon furcidens</name>
    <name type="common">goldbreast splitfin</name>
    <dbReference type="NCBI Taxonomy" id="33524"/>
    <lineage>
        <taxon>Eukaryota</taxon>
        <taxon>Metazoa</taxon>
        <taxon>Chordata</taxon>
        <taxon>Craniata</taxon>
        <taxon>Vertebrata</taxon>
        <taxon>Euteleostomi</taxon>
        <taxon>Actinopterygii</taxon>
        <taxon>Neopterygii</taxon>
        <taxon>Teleostei</taxon>
        <taxon>Neoteleostei</taxon>
        <taxon>Acanthomorphata</taxon>
        <taxon>Ovalentaria</taxon>
        <taxon>Atherinomorphae</taxon>
        <taxon>Cyprinodontiformes</taxon>
        <taxon>Goodeidae</taxon>
        <taxon>Ilyodon</taxon>
    </lineage>
</organism>
<sequence>MSTKHSKYSKLPQSGNLYSIFLSPCLFLAAGCGVRLVLQGEHSADSDLVEQEHPFFNQACIKRHTWMDRTWRDFRVECRKSALIFEQRRPDIDTSPQHMALVWKHKSPSSGI</sequence>
<evidence type="ECO:0000256" key="1">
    <source>
        <dbReference type="SAM" id="Phobius"/>
    </source>
</evidence>
<dbReference type="PROSITE" id="PS51257">
    <property type="entry name" value="PROKAR_LIPOPROTEIN"/>
    <property type="match status" value="1"/>
</dbReference>
<evidence type="ECO:0000313" key="3">
    <source>
        <dbReference type="Proteomes" id="UP001482620"/>
    </source>
</evidence>
<proteinExistence type="predicted"/>